<evidence type="ECO:0000313" key="3">
    <source>
        <dbReference type="Proteomes" id="UP000812287"/>
    </source>
</evidence>
<dbReference type="AlphaFoldDB" id="A0A9P7VYT5"/>
<accession>A0A9P7VYT5</accession>
<evidence type="ECO:0000313" key="2">
    <source>
        <dbReference type="EMBL" id="KAG7450091.1"/>
    </source>
</evidence>
<organism evidence="2 3">
    <name type="scientific">Guyanagaster necrorhizus</name>
    <dbReference type="NCBI Taxonomy" id="856835"/>
    <lineage>
        <taxon>Eukaryota</taxon>
        <taxon>Fungi</taxon>
        <taxon>Dikarya</taxon>
        <taxon>Basidiomycota</taxon>
        <taxon>Agaricomycotina</taxon>
        <taxon>Agaricomycetes</taxon>
        <taxon>Agaricomycetidae</taxon>
        <taxon>Agaricales</taxon>
        <taxon>Marasmiineae</taxon>
        <taxon>Physalacriaceae</taxon>
        <taxon>Guyanagaster</taxon>
    </lineage>
</organism>
<dbReference type="Proteomes" id="UP000812287">
    <property type="component" value="Unassembled WGS sequence"/>
</dbReference>
<evidence type="ECO:0000256" key="1">
    <source>
        <dbReference type="SAM" id="MobiDB-lite"/>
    </source>
</evidence>
<keyword evidence="3" id="KW-1185">Reference proteome</keyword>
<sequence length="114" mass="12391">MSPFPVSIWQSPAAKWHLILPTPHVAVSPNGSILKHHASNIHSRPPSHPQTTSPRSKPSFTSLPTNHGRPKGTSITTRSTRKPIAQPYNGTRMFPLEKSVANASWTGTGTRKIG</sequence>
<comment type="caution">
    <text evidence="2">The sequence shown here is derived from an EMBL/GenBank/DDBJ whole genome shotgun (WGS) entry which is preliminary data.</text>
</comment>
<name>A0A9P7VYT5_9AGAR</name>
<dbReference type="GeneID" id="66103945"/>
<reference evidence="2" key="1">
    <citation type="submission" date="2020-11" db="EMBL/GenBank/DDBJ databases">
        <title>Adaptations for nitrogen fixation in a non-lichenized fungal sporocarp promotes dispersal by wood-feeding termites.</title>
        <authorList>
            <consortium name="DOE Joint Genome Institute"/>
            <person name="Koch R.A."/>
            <person name="Yoon G."/>
            <person name="Arayal U."/>
            <person name="Lail K."/>
            <person name="Amirebrahimi M."/>
            <person name="Labutti K."/>
            <person name="Lipzen A."/>
            <person name="Riley R."/>
            <person name="Barry K."/>
            <person name="Henrissat B."/>
            <person name="Grigoriev I.V."/>
            <person name="Herr J.R."/>
            <person name="Aime M.C."/>
        </authorList>
    </citation>
    <scope>NUCLEOTIDE SEQUENCE</scope>
    <source>
        <strain evidence="2">MCA 3950</strain>
    </source>
</reference>
<gene>
    <name evidence="2" type="ORF">BT62DRAFT_623308</name>
</gene>
<protein>
    <submittedName>
        <fullName evidence="2">Uncharacterized protein</fullName>
    </submittedName>
</protein>
<dbReference type="EMBL" id="MU250527">
    <property type="protein sequence ID" value="KAG7450091.1"/>
    <property type="molecule type" value="Genomic_DNA"/>
</dbReference>
<feature type="region of interest" description="Disordered" evidence="1">
    <location>
        <begin position="28"/>
        <end position="95"/>
    </location>
</feature>
<proteinExistence type="predicted"/>
<dbReference type="RefSeq" id="XP_043043591.1">
    <property type="nucleotide sequence ID" value="XM_043181649.1"/>
</dbReference>
<feature type="compositionally biased region" description="Polar residues" evidence="1">
    <location>
        <begin position="49"/>
        <end position="65"/>
    </location>
</feature>